<dbReference type="PATRIC" id="fig|448.7.peg.1596"/>
<protein>
    <recommendedName>
        <fullName evidence="3">Lipoprotein</fullName>
    </recommendedName>
</protein>
<organism evidence="1 2">
    <name type="scientific">Legionella erythra</name>
    <dbReference type="NCBI Taxonomy" id="448"/>
    <lineage>
        <taxon>Bacteria</taxon>
        <taxon>Pseudomonadati</taxon>
        <taxon>Pseudomonadota</taxon>
        <taxon>Gammaproteobacteria</taxon>
        <taxon>Legionellales</taxon>
        <taxon>Legionellaceae</taxon>
        <taxon>Legionella</taxon>
    </lineage>
</organism>
<reference evidence="1 2" key="1">
    <citation type="submission" date="2015-11" db="EMBL/GenBank/DDBJ databases">
        <title>Genomic analysis of 38 Legionella species identifies large and diverse effector repertoires.</title>
        <authorList>
            <person name="Burstein D."/>
            <person name="Amaro F."/>
            <person name="Zusman T."/>
            <person name="Lifshitz Z."/>
            <person name="Cohen O."/>
            <person name="Gilbert J.A."/>
            <person name="Pupko T."/>
            <person name="Shuman H.A."/>
            <person name="Segal G."/>
        </authorList>
    </citation>
    <scope>NUCLEOTIDE SEQUENCE [LARGE SCALE GENOMIC DNA]</scope>
    <source>
        <strain evidence="1 2">SE-32A-C8</strain>
    </source>
</reference>
<evidence type="ECO:0000313" key="2">
    <source>
        <dbReference type="Proteomes" id="UP000054773"/>
    </source>
</evidence>
<dbReference type="STRING" id="448.Lery_1528"/>
<keyword evidence="2" id="KW-1185">Reference proteome</keyword>
<comment type="caution">
    <text evidence="1">The sequence shown here is derived from an EMBL/GenBank/DDBJ whole genome shotgun (WGS) entry which is preliminary data.</text>
</comment>
<name>A0A0W0TQB5_LEGER</name>
<proteinExistence type="predicted"/>
<evidence type="ECO:0000313" key="1">
    <source>
        <dbReference type="EMBL" id="KTC97689.1"/>
    </source>
</evidence>
<accession>A0A0W0TQB5</accession>
<evidence type="ECO:0008006" key="3">
    <source>
        <dbReference type="Google" id="ProtNLM"/>
    </source>
</evidence>
<dbReference type="Proteomes" id="UP000054773">
    <property type="component" value="Unassembled WGS sequence"/>
</dbReference>
<dbReference type="Gene3D" id="3.40.190.10">
    <property type="entry name" value="Periplasmic binding protein-like II"/>
    <property type="match status" value="1"/>
</dbReference>
<dbReference type="SUPFAM" id="SSF53850">
    <property type="entry name" value="Periplasmic binding protein-like II"/>
    <property type="match status" value="1"/>
</dbReference>
<sequence>MHEWINSLLAISLVAVLSGCQFPDDPNQTLNKIRKTHRLKAGVCLNHTASSDEMALLKTLAKHLNAEVIWFSDPQDVLYRRLQDYKIDIVACAIHQDSPWSEILAFTVPYDKNDHAAYVLAVPPGENAWLKQVNEFIEKQRTIQHAARD</sequence>
<gene>
    <name evidence="1" type="ORF">Lery_1528</name>
</gene>
<dbReference type="AlphaFoldDB" id="A0A0W0TQB5"/>
<dbReference type="RefSeq" id="WP_058526668.1">
    <property type="nucleotide sequence ID" value="NZ_CAAAHY010000022.1"/>
</dbReference>
<dbReference type="EMBL" id="LNYA01000024">
    <property type="protein sequence ID" value="KTC97689.1"/>
    <property type="molecule type" value="Genomic_DNA"/>
</dbReference>
<dbReference type="OrthoDB" id="6150901at2"/>